<accession>F8PWB4</accession>
<organism evidence="3">
    <name type="scientific">Serpula lacrymans var. lacrymans (strain S7.3)</name>
    <name type="common">Dry rot fungus</name>
    <dbReference type="NCBI Taxonomy" id="936435"/>
    <lineage>
        <taxon>Eukaryota</taxon>
        <taxon>Fungi</taxon>
        <taxon>Dikarya</taxon>
        <taxon>Basidiomycota</taxon>
        <taxon>Agaricomycotina</taxon>
        <taxon>Agaricomycetes</taxon>
        <taxon>Agaricomycetidae</taxon>
        <taxon>Boletales</taxon>
        <taxon>Coniophorineae</taxon>
        <taxon>Serpulaceae</taxon>
        <taxon>Serpula</taxon>
    </lineage>
</organism>
<sequence length="66" mass="7108">MPKKKQAETGLSTSTFGHSVRAGRVLVIALPALLVGATRSLALVLSFLLSSLLGLVFFPEKVHLRY</sequence>
<feature type="transmembrane region" description="Helical" evidence="1">
    <location>
        <begin position="40"/>
        <end position="58"/>
    </location>
</feature>
<keyword evidence="1" id="KW-1133">Transmembrane helix</keyword>
<dbReference type="HOGENOM" id="CLU_2832754_0_0_1"/>
<reference evidence="3" key="1">
    <citation type="journal article" date="2011" name="Science">
        <title>The plant cell wall-decomposing machinery underlies the functional diversity of forest fungi.</title>
        <authorList>
            <person name="Eastwood D.C."/>
            <person name="Floudas D."/>
            <person name="Binder M."/>
            <person name="Majcherczyk A."/>
            <person name="Schneider P."/>
            <person name="Aerts A."/>
            <person name="Asiegbu F.O."/>
            <person name="Baker S.E."/>
            <person name="Barry K."/>
            <person name="Bendiksby M."/>
            <person name="Blumentritt M."/>
            <person name="Coutinho P.M."/>
            <person name="Cullen D."/>
            <person name="de Vries R.P."/>
            <person name="Gathman A."/>
            <person name="Goodell B."/>
            <person name="Henrissat B."/>
            <person name="Ihrmark K."/>
            <person name="Kauserud H."/>
            <person name="Kohler A."/>
            <person name="LaButti K."/>
            <person name="Lapidus A."/>
            <person name="Lavin J.L."/>
            <person name="Lee Y.-H."/>
            <person name="Lindquist E."/>
            <person name="Lilly W."/>
            <person name="Lucas S."/>
            <person name="Morin E."/>
            <person name="Murat C."/>
            <person name="Oguiza J.A."/>
            <person name="Park J."/>
            <person name="Pisabarro A.G."/>
            <person name="Riley R."/>
            <person name="Rosling A."/>
            <person name="Salamov A."/>
            <person name="Schmidt O."/>
            <person name="Schmutz J."/>
            <person name="Skrede I."/>
            <person name="Stenlid J."/>
            <person name="Wiebenga A."/>
            <person name="Xie X."/>
            <person name="Kuees U."/>
            <person name="Hibbett D.S."/>
            <person name="Hoffmeister D."/>
            <person name="Hoegberg N."/>
            <person name="Martin F."/>
            <person name="Grigoriev I.V."/>
            <person name="Watkinson S.C."/>
        </authorList>
    </citation>
    <scope>NUCLEOTIDE SEQUENCE [LARGE SCALE GENOMIC DNA]</scope>
    <source>
        <strain evidence="3">strain S7.3</strain>
    </source>
</reference>
<dbReference type="AlphaFoldDB" id="F8PWB4"/>
<dbReference type="Proteomes" id="UP000008063">
    <property type="component" value="Unassembled WGS sequence"/>
</dbReference>
<keyword evidence="1" id="KW-0472">Membrane</keyword>
<evidence type="ECO:0000313" key="3">
    <source>
        <dbReference type="Proteomes" id="UP000008063"/>
    </source>
</evidence>
<evidence type="ECO:0000256" key="1">
    <source>
        <dbReference type="SAM" id="Phobius"/>
    </source>
</evidence>
<proteinExistence type="predicted"/>
<name>F8PWB4_SERL3</name>
<evidence type="ECO:0000313" key="2">
    <source>
        <dbReference type="EMBL" id="EGN99919.1"/>
    </source>
</evidence>
<dbReference type="EMBL" id="GL945479">
    <property type="protein sequence ID" value="EGN99919.1"/>
    <property type="molecule type" value="Genomic_DNA"/>
</dbReference>
<dbReference type="InParanoid" id="F8PWB4"/>
<protein>
    <submittedName>
        <fullName evidence="2">Uncharacterized protein</fullName>
    </submittedName>
</protein>
<keyword evidence="1" id="KW-0812">Transmembrane</keyword>
<gene>
    <name evidence="2" type="ORF">SERLA73DRAFT_180237</name>
</gene>
<keyword evidence="3" id="KW-1185">Reference proteome</keyword>